<dbReference type="RefSeq" id="WP_045464026.1">
    <property type="nucleotide sequence ID" value="NZ_BBLT01000005.1"/>
</dbReference>
<accession>A0A098LG29</accession>
<sequence>MAKTKSKETKKSSKPAAKKSKETTQKAAKKSAVKKVVSKKAVAKKNVAKKASVNKAVAKKSVVKAVGKKTAAKKTVLKAVAKKTVTAKKAVVNKTVPPKAAAKKTADKKVEVKKTTKPANKATAVSKSKAPKPNTNKEVKVTKSAEKKVVSKTAVPAKKVETAIKSTTKKTEVKAPVPAEPAKTAPKPEIKKEPLIPRKPDIYIPHLEDNFDTSNRAIPDIDLNSDKKIELKKELLNKCIEMQSNIVQTAKKAMDDAQESANEEEGASGEERFEGFRETMQITRDMYARQLQEGINSLSLLKRIFLNPQESIGLGSVVYTELQNYFISVSLGETKLAEKNSFIAISTMTPLYHAMAGKKKGDKFVFRDKEYTILETF</sequence>
<organism evidence="2 3">
    <name type="scientific">Sporocytophaga myxococcoides</name>
    <dbReference type="NCBI Taxonomy" id="153721"/>
    <lineage>
        <taxon>Bacteria</taxon>
        <taxon>Pseudomonadati</taxon>
        <taxon>Bacteroidota</taxon>
        <taxon>Cytophagia</taxon>
        <taxon>Cytophagales</taxon>
        <taxon>Cytophagaceae</taxon>
        <taxon>Sporocytophaga</taxon>
    </lineage>
</organism>
<keyword evidence="3" id="KW-1185">Reference proteome</keyword>
<reference evidence="2 3" key="1">
    <citation type="submission" date="2014-09" db="EMBL/GenBank/DDBJ databases">
        <title>Sporocytophaga myxococcoides PG-01 genome sequencing.</title>
        <authorList>
            <person name="Liu L."/>
            <person name="Gao P.J."/>
            <person name="Chen G.J."/>
            <person name="Wang L.S."/>
        </authorList>
    </citation>
    <scope>NUCLEOTIDE SEQUENCE [LARGE SCALE GENOMIC DNA]</scope>
    <source>
        <strain evidence="2 3">PG-01</strain>
    </source>
</reference>
<evidence type="ECO:0000313" key="2">
    <source>
        <dbReference type="EMBL" id="GAL85392.1"/>
    </source>
</evidence>
<dbReference type="eggNOG" id="COG0782">
    <property type="taxonomic scope" value="Bacteria"/>
</dbReference>
<comment type="caution">
    <text evidence="2">The sequence shown here is derived from an EMBL/GenBank/DDBJ whole genome shotgun (WGS) entry which is preliminary data.</text>
</comment>
<feature type="compositionally biased region" description="Basic and acidic residues" evidence="1">
    <location>
        <begin position="135"/>
        <end position="149"/>
    </location>
</feature>
<feature type="compositionally biased region" description="Basic residues" evidence="1">
    <location>
        <begin position="57"/>
        <end position="69"/>
    </location>
</feature>
<feature type="compositionally biased region" description="Basic residues" evidence="1">
    <location>
        <begin position="27"/>
        <end position="48"/>
    </location>
</feature>
<dbReference type="EMBL" id="BBLT01000005">
    <property type="protein sequence ID" value="GAL85392.1"/>
    <property type="molecule type" value="Genomic_DNA"/>
</dbReference>
<dbReference type="AlphaFoldDB" id="A0A098LG29"/>
<proteinExistence type="predicted"/>
<evidence type="ECO:0000256" key="1">
    <source>
        <dbReference type="SAM" id="MobiDB-lite"/>
    </source>
</evidence>
<name>A0A098LG29_9BACT</name>
<feature type="compositionally biased region" description="Low complexity" evidence="1">
    <location>
        <begin position="174"/>
        <end position="185"/>
    </location>
</feature>
<gene>
    <name evidence="2" type="ORF">MYP_2621</name>
</gene>
<feature type="compositionally biased region" description="Basic and acidic residues" evidence="1">
    <location>
        <begin position="1"/>
        <end position="11"/>
    </location>
</feature>
<feature type="region of interest" description="Disordered" evidence="1">
    <location>
        <begin position="1"/>
        <end position="69"/>
    </location>
</feature>
<dbReference type="Proteomes" id="UP000030185">
    <property type="component" value="Unassembled WGS sequence"/>
</dbReference>
<feature type="compositionally biased region" description="Basic and acidic residues" evidence="1">
    <location>
        <begin position="104"/>
        <end position="114"/>
    </location>
</feature>
<evidence type="ECO:0000313" key="3">
    <source>
        <dbReference type="Proteomes" id="UP000030185"/>
    </source>
</evidence>
<protein>
    <submittedName>
        <fullName evidence="2">Uncharacterized protein</fullName>
    </submittedName>
</protein>
<feature type="region of interest" description="Disordered" evidence="1">
    <location>
        <begin position="167"/>
        <end position="187"/>
    </location>
</feature>
<dbReference type="STRING" id="153721.MYP_2621"/>
<feature type="region of interest" description="Disordered" evidence="1">
    <location>
        <begin position="98"/>
        <end position="154"/>
    </location>
</feature>